<keyword evidence="7" id="KW-1185">Reference proteome</keyword>
<dbReference type="RefSeq" id="WP_339576182.1">
    <property type="nucleotide sequence ID" value="NZ_JBBIAA010000034.1"/>
</dbReference>
<dbReference type="SMART" id="SM00345">
    <property type="entry name" value="HTH_GNTR"/>
    <property type="match status" value="1"/>
</dbReference>
<dbReference type="SUPFAM" id="SSF46785">
    <property type="entry name" value="Winged helix' DNA-binding domain"/>
    <property type="match status" value="1"/>
</dbReference>
<sequence>MSEPLRLVVADDDPTPPYEQVRAQLAGLVTAGLLPVGARLPPLRQLAADLGLAVGTVGRAYRELESAGLVVSRRGGGTRVAAPPADAVPSRTGPRLEALASRLVADARGLGADDDEVLAAVRAALGRRPREEPTPAGVPPSSPTARRSPGR</sequence>
<dbReference type="InterPro" id="IPR000524">
    <property type="entry name" value="Tscrpt_reg_HTH_GntR"/>
</dbReference>
<keyword evidence="3" id="KW-0804">Transcription</keyword>
<evidence type="ECO:0000259" key="5">
    <source>
        <dbReference type="PROSITE" id="PS50949"/>
    </source>
</evidence>
<reference evidence="6 7" key="1">
    <citation type="journal article" date="2017" name="Int. J. Syst. Evol. Microbiol.">
        <title>Pseudokineococcus basanitobsidens sp. nov., isolated from volcanic rock.</title>
        <authorList>
            <person name="Lee D.W."/>
            <person name="Park M.Y."/>
            <person name="Kim J.J."/>
            <person name="Kim B.S."/>
        </authorList>
    </citation>
    <scope>NUCLEOTIDE SEQUENCE [LARGE SCALE GENOMIC DNA]</scope>
    <source>
        <strain evidence="6 7">DSM 103726</strain>
    </source>
</reference>
<dbReference type="InterPro" id="IPR036388">
    <property type="entry name" value="WH-like_DNA-bd_sf"/>
</dbReference>
<evidence type="ECO:0000256" key="2">
    <source>
        <dbReference type="ARBA" id="ARBA00023125"/>
    </source>
</evidence>
<protein>
    <submittedName>
        <fullName evidence="6">GntR family transcriptional regulator</fullName>
    </submittedName>
</protein>
<keyword evidence="2" id="KW-0238">DNA-binding</keyword>
<dbReference type="Pfam" id="PF00392">
    <property type="entry name" value="GntR"/>
    <property type="match status" value="1"/>
</dbReference>
<dbReference type="EMBL" id="JBBIAA010000034">
    <property type="protein sequence ID" value="MEJ5946802.1"/>
    <property type="molecule type" value="Genomic_DNA"/>
</dbReference>
<evidence type="ECO:0000256" key="3">
    <source>
        <dbReference type="ARBA" id="ARBA00023163"/>
    </source>
</evidence>
<dbReference type="PANTHER" id="PTHR38445">
    <property type="entry name" value="HTH-TYPE TRANSCRIPTIONAL REPRESSOR YTRA"/>
    <property type="match status" value="1"/>
</dbReference>
<proteinExistence type="predicted"/>
<comment type="caution">
    <text evidence="6">The sequence shown here is derived from an EMBL/GenBank/DDBJ whole genome shotgun (WGS) entry which is preliminary data.</text>
</comment>
<feature type="region of interest" description="Disordered" evidence="4">
    <location>
        <begin position="125"/>
        <end position="151"/>
    </location>
</feature>
<evidence type="ECO:0000256" key="1">
    <source>
        <dbReference type="ARBA" id="ARBA00023015"/>
    </source>
</evidence>
<accession>A0ABU8RNZ6</accession>
<organism evidence="6 7">
    <name type="scientific">Pseudokineococcus basanitobsidens</name>
    <dbReference type="NCBI Taxonomy" id="1926649"/>
    <lineage>
        <taxon>Bacteria</taxon>
        <taxon>Bacillati</taxon>
        <taxon>Actinomycetota</taxon>
        <taxon>Actinomycetes</taxon>
        <taxon>Kineosporiales</taxon>
        <taxon>Kineosporiaceae</taxon>
        <taxon>Pseudokineococcus</taxon>
    </lineage>
</organism>
<dbReference type="InterPro" id="IPR036390">
    <property type="entry name" value="WH_DNA-bd_sf"/>
</dbReference>
<evidence type="ECO:0000313" key="7">
    <source>
        <dbReference type="Proteomes" id="UP001387100"/>
    </source>
</evidence>
<dbReference type="Proteomes" id="UP001387100">
    <property type="component" value="Unassembled WGS sequence"/>
</dbReference>
<evidence type="ECO:0000313" key="6">
    <source>
        <dbReference type="EMBL" id="MEJ5946802.1"/>
    </source>
</evidence>
<dbReference type="PROSITE" id="PS50949">
    <property type="entry name" value="HTH_GNTR"/>
    <property type="match status" value="1"/>
</dbReference>
<evidence type="ECO:0000256" key="4">
    <source>
        <dbReference type="SAM" id="MobiDB-lite"/>
    </source>
</evidence>
<gene>
    <name evidence="6" type="ORF">WDZ17_16010</name>
</gene>
<dbReference type="PANTHER" id="PTHR38445:SF9">
    <property type="entry name" value="HTH-TYPE TRANSCRIPTIONAL REPRESSOR YTRA"/>
    <property type="match status" value="1"/>
</dbReference>
<name>A0ABU8RNZ6_9ACTN</name>
<dbReference type="CDD" id="cd07377">
    <property type="entry name" value="WHTH_GntR"/>
    <property type="match status" value="1"/>
</dbReference>
<dbReference type="Gene3D" id="1.10.10.10">
    <property type="entry name" value="Winged helix-like DNA-binding domain superfamily/Winged helix DNA-binding domain"/>
    <property type="match status" value="1"/>
</dbReference>
<feature type="domain" description="HTH gntR-type" evidence="5">
    <location>
        <begin position="15"/>
        <end position="83"/>
    </location>
</feature>
<keyword evidence="1" id="KW-0805">Transcription regulation</keyword>